<keyword evidence="2" id="KW-1185">Reference proteome</keyword>
<dbReference type="Proteomes" id="UP000281553">
    <property type="component" value="Unassembled WGS sequence"/>
</dbReference>
<reference evidence="1 2" key="1">
    <citation type="submission" date="2018-11" db="EMBL/GenBank/DDBJ databases">
        <authorList>
            <consortium name="Pathogen Informatics"/>
        </authorList>
    </citation>
    <scope>NUCLEOTIDE SEQUENCE [LARGE SCALE GENOMIC DNA]</scope>
</reference>
<organism evidence="1 2">
    <name type="scientific">Dibothriocephalus latus</name>
    <name type="common">Fish tapeworm</name>
    <name type="synonym">Diphyllobothrium latum</name>
    <dbReference type="NCBI Taxonomy" id="60516"/>
    <lineage>
        <taxon>Eukaryota</taxon>
        <taxon>Metazoa</taxon>
        <taxon>Spiralia</taxon>
        <taxon>Lophotrochozoa</taxon>
        <taxon>Platyhelminthes</taxon>
        <taxon>Cestoda</taxon>
        <taxon>Eucestoda</taxon>
        <taxon>Diphyllobothriidea</taxon>
        <taxon>Diphyllobothriidae</taxon>
        <taxon>Dibothriocephalus</taxon>
    </lineage>
</organism>
<gene>
    <name evidence="1" type="ORF">DILT_LOCUS3387</name>
</gene>
<proteinExistence type="predicted"/>
<evidence type="ECO:0000313" key="2">
    <source>
        <dbReference type="Proteomes" id="UP000281553"/>
    </source>
</evidence>
<evidence type="ECO:0000313" key="1">
    <source>
        <dbReference type="EMBL" id="VDK82802.1"/>
    </source>
</evidence>
<dbReference type="AlphaFoldDB" id="A0A3P6T4B1"/>
<name>A0A3P6T4B1_DIBLA</name>
<protein>
    <submittedName>
        <fullName evidence="1">Uncharacterized protein</fullName>
    </submittedName>
</protein>
<accession>A0A3P6T4B1</accession>
<dbReference type="EMBL" id="UYRU01043577">
    <property type="protein sequence ID" value="VDK82802.1"/>
    <property type="molecule type" value="Genomic_DNA"/>
</dbReference>
<sequence>MTVPYRDLQPAKLLAGFENPGSNLMVNTDVAVQRASEIGDIHHSVGLDAIDNDPESTIDKLGRMLCMIID</sequence>